<dbReference type="PANTHER" id="PTHR26453">
    <property type="entry name" value="OLFACTORY RECEPTOR"/>
    <property type="match status" value="1"/>
</dbReference>
<comment type="caution">
    <text evidence="11">The sequence shown here is derived from an EMBL/GenBank/DDBJ whole genome shotgun (WGS) entry which is preliminary data.</text>
</comment>
<name>A0AAN7NAD1_MYCAM</name>
<dbReference type="PRINTS" id="PR00237">
    <property type="entry name" value="GPCRRHODOPSN"/>
</dbReference>
<evidence type="ECO:0000256" key="8">
    <source>
        <dbReference type="ARBA" id="ARBA00023224"/>
    </source>
</evidence>
<dbReference type="GO" id="GO:0004984">
    <property type="term" value="F:olfactory receptor activity"/>
    <property type="evidence" value="ECO:0007669"/>
    <property type="project" value="InterPro"/>
</dbReference>
<dbReference type="Pfam" id="PF13853">
    <property type="entry name" value="7tm_4"/>
    <property type="match status" value="1"/>
</dbReference>
<dbReference type="EMBL" id="JAUNZN010000037">
    <property type="protein sequence ID" value="KAK4806633.1"/>
    <property type="molecule type" value="Genomic_DNA"/>
</dbReference>
<feature type="transmembrane region" description="Helical" evidence="9">
    <location>
        <begin position="194"/>
        <end position="221"/>
    </location>
</feature>
<dbReference type="SUPFAM" id="SSF81321">
    <property type="entry name" value="Family A G protein-coupled receptor-like"/>
    <property type="match status" value="1"/>
</dbReference>
<dbReference type="AlphaFoldDB" id="A0AAN7NAD1"/>
<feature type="transmembrane region" description="Helical" evidence="9">
    <location>
        <begin position="272"/>
        <end position="292"/>
    </location>
</feature>
<proteinExistence type="predicted"/>
<feature type="transmembrane region" description="Helical" evidence="9">
    <location>
        <begin position="60"/>
        <end position="79"/>
    </location>
</feature>
<keyword evidence="4 9" id="KW-0812">Transmembrane</keyword>
<evidence type="ECO:0000313" key="12">
    <source>
        <dbReference type="Proteomes" id="UP001333110"/>
    </source>
</evidence>
<keyword evidence="12" id="KW-1185">Reference proteome</keyword>
<dbReference type="CDD" id="cd15225">
    <property type="entry name" value="7tmA_OR10A-like"/>
    <property type="match status" value="1"/>
</dbReference>
<feature type="domain" description="G-protein coupled receptors family 1 profile" evidence="10">
    <location>
        <begin position="41"/>
        <end position="290"/>
    </location>
</feature>
<dbReference type="GO" id="GO:0004930">
    <property type="term" value="F:G protein-coupled receptor activity"/>
    <property type="evidence" value="ECO:0007669"/>
    <property type="project" value="InterPro"/>
</dbReference>
<dbReference type="PRINTS" id="PR00245">
    <property type="entry name" value="OLFACTORYR"/>
</dbReference>
<comment type="subcellular location">
    <subcellularLocation>
        <location evidence="1">Cell membrane</location>
        <topology evidence="1">Multi-pass membrane protein</topology>
    </subcellularLocation>
</comment>
<dbReference type="InterPro" id="IPR000725">
    <property type="entry name" value="Olfact_rcpt"/>
</dbReference>
<evidence type="ECO:0000256" key="3">
    <source>
        <dbReference type="ARBA" id="ARBA00022606"/>
    </source>
</evidence>
<dbReference type="PROSITE" id="PS50262">
    <property type="entry name" value="G_PROTEIN_RECEP_F1_2"/>
    <property type="match status" value="1"/>
</dbReference>
<keyword evidence="6 9" id="KW-1133">Transmembrane helix</keyword>
<dbReference type="InterPro" id="IPR000276">
    <property type="entry name" value="GPCR_Rhodpsn"/>
</dbReference>
<dbReference type="FunFam" id="1.20.1070.10:FF:000001">
    <property type="entry name" value="Olfactory receptor"/>
    <property type="match status" value="1"/>
</dbReference>
<keyword evidence="2" id="KW-1003">Cell membrane</keyword>
<accession>A0AAN7NAD1</accession>
<dbReference type="Proteomes" id="UP001333110">
    <property type="component" value="Unassembled WGS sequence"/>
</dbReference>
<feature type="transmembrane region" description="Helical" evidence="9">
    <location>
        <begin position="91"/>
        <end position="120"/>
    </location>
</feature>
<evidence type="ECO:0000256" key="4">
    <source>
        <dbReference type="ARBA" id="ARBA00022692"/>
    </source>
</evidence>
<protein>
    <recommendedName>
        <fullName evidence="10">G-protein coupled receptors family 1 profile domain-containing protein</fullName>
    </recommendedName>
</protein>
<evidence type="ECO:0000256" key="9">
    <source>
        <dbReference type="SAM" id="Phobius"/>
    </source>
</evidence>
<keyword evidence="7 9" id="KW-0472">Membrane</keyword>
<evidence type="ECO:0000259" key="10">
    <source>
        <dbReference type="PROSITE" id="PS50262"/>
    </source>
</evidence>
<evidence type="ECO:0000256" key="5">
    <source>
        <dbReference type="ARBA" id="ARBA00022725"/>
    </source>
</evidence>
<evidence type="ECO:0000256" key="2">
    <source>
        <dbReference type="ARBA" id="ARBA00022475"/>
    </source>
</evidence>
<keyword evidence="3" id="KW-0716">Sensory transduction</keyword>
<keyword evidence="8" id="KW-0807">Transducer</keyword>
<feature type="transmembrane region" description="Helical" evidence="9">
    <location>
        <begin position="141"/>
        <end position="166"/>
    </location>
</feature>
<keyword evidence="5" id="KW-0552">Olfaction</keyword>
<feature type="transmembrane region" description="Helical" evidence="9">
    <location>
        <begin position="25"/>
        <end position="48"/>
    </location>
</feature>
<sequence length="329" mass="36217">MPRDNRTAPPGFILTGFSHFPELQVVLFVLFLLMHVVTLTGNMAIMVVIRVDRGLHTPMYLFLGALSFSELCYTFSITPKMLSGLATGTRAISFLGCAAQMHFSFTFGFMHSFLLTVMGYDRYVAVCHPLRYNALVTSRVCVQLVVASWLGGGLLGLLVTCSVFQLPFCQSHQIDHFFCHVPPLLQLACAGGEMVATVVNVLCVTALLGCFLLILLSYAFILGRILQMPSAEGRRKTFSTCASHVAVVVVHYGCASVIYLRCKSPRAAGASALIDVSYTVFTPFLSPIIFSLRSKDLKAALWKSLRKSFVIRNASFWPGSGFSYRSGYR</sequence>
<feature type="transmembrane region" description="Helical" evidence="9">
    <location>
        <begin position="241"/>
        <end position="260"/>
    </location>
</feature>
<evidence type="ECO:0000313" key="11">
    <source>
        <dbReference type="EMBL" id="KAK4806633.1"/>
    </source>
</evidence>
<dbReference type="GO" id="GO:0005886">
    <property type="term" value="C:plasma membrane"/>
    <property type="evidence" value="ECO:0007669"/>
    <property type="project" value="UniProtKB-SubCell"/>
</dbReference>
<evidence type="ECO:0000256" key="6">
    <source>
        <dbReference type="ARBA" id="ARBA00022989"/>
    </source>
</evidence>
<reference evidence="11 12" key="1">
    <citation type="journal article" date="2023" name="J. Hered.">
        <title>Chromosome-level genome of the wood stork (Mycteria americana) provides insight into avian chromosome evolution.</title>
        <authorList>
            <person name="Flamio R. Jr."/>
            <person name="Ramstad K.M."/>
        </authorList>
    </citation>
    <scope>NUCLEOTIDE SEQUENCE [LARGE SCALE GENOMIC DNA]</scope>
    <source>
        <strain evidence="11">JAX WOST 10</strain>
    </source>
</reference>
<gene>
    <name evidence="11" type="ORF">QYF61_022939</name>
</gene>
<organism evidence="11 12">
    <name type="scientific">Mycteria americana</name>
    <name type="common">Wood stork</name>
    <dbReference type="NCBI Taxonomy" id="33587"/>
    <lineage>
        <taxon>Eukaryota</taxon>
        <taxon>Metazoa</taxon>
        <taxon>Chordata</taxon>
        <taxon>Craniata</taxon>
        <taxon>Vertebrata</taxon>
        <taxon>Euteleostomi</taxon>
        <taxon>Archelosauria</taxon>
        <taxon>Archosauria</taxon>
        <taxon>Dinosauria</taxon>
        <taxon>Saurischia</taxon>
        <taxon>Theropoda</taxon>
        <taxon>Coelurosauria</taxon>
        <taxon>Aves</taxon>
        <taxon>Neognathae</taxon>
        <taxon>Neoaves</taxon>
        <taxon>Aequornithes</taxon>
        <taxon>Ciconiiformes</taxon>
        <taxon>Ciconiidae</taxon>
        <taxon>Mycteria</taxon>
    </lineage>
</organism>
<evidence type="ECO:0000256" key="1">
    <source>
        <dbReference type="ARBA" id="ARBA00004651"/>
    </source>
</evidence>
<dbReference type="Gene3D" id="1.20.1070.10">
    <property type="entry name" value="Rhodopsin 7-helix transmembrane proteins"/>
    <property type="match status" value="1"/>
</dbReference>
<evidence type="ECO:0000256" key="7">
    <source>
        <dbReference type="ARBA" id="ARBA00023136"/>
    </source>
</evidence>
<dbReference type="InterPro" id="IPR017452">
    <property type="entry name" value="GPCR_Rhodpsn_7TM"/>
</dbReference>